<dbReference type="EMBL" id="MLJW01000130">
    <property type="protein sequence ID" value="OIQ97582.1"/>
    <property type="molecule type" value="Genomic_DNA"/>
</dbReference>
<accession>A0A1J5RNF7</accession>
<protein>
    <submittedName>
        <fullName evidence="1">Uncharacterized protein</fullName>
    </submittedName>
</protein>
<name>A0A1J5RNF7_9ZZZZ</name>
<proteinExistence type="predicted"/>
<comment type="caution">
    <text evidence="1">The sequence shown here is derived from an EMBL/GenBank/DDBJ whole genome shotgun (WGS) entry which is preliminary data.</text>
</comment>
<evidence type="ECO:0000313" key="1">
    <source>
        <dbReference type="EMBL" id="OIQ97582.1"/>
    </source>
</evidence>
<gene>
    <name evidence="1" type="ORF">GALL_203410</name>
</gene>
<sequence length="165" mass="18902">MPRGGKRADGSPNLLERVEARYPGTTEWLFSRLWRLADRAPMDMTEIRQIYEGMPNLIRSIFVAPKTKTQGLFWRRPVDIDHACEILLRLRNVDGLIALLAMMREAETTQDQEQHYVAAEAVNRHLTELSATHEIIGSGLGASLHRYLRESLARPGYFDVPNECR</sequence>
<reference evidence="1" key="1">
    <citation type="submission" date="2016-10" db="EMBL/GenBank/DDBJ databases">
        <title>Sequence of Gallionella enrichment culture.</title>
        <authorList>
            <person name="Poehlein A."/>
            <person name="Muehling M."/>
            <person name="Daniel R."/>
        </authorList>
    </citation>
    <scope>NUCLEOTIDE SEQUENCE</scope>
</reference>
<dbReference type="AlphaFoldDB" id="A0A1J5RNF7"/>
<organism evidence="1">
    <name type="scientific">mine drainage metagenome</name>
    <dbReference type="NCBI Taxonomy" id="410659"/>
    <lineage>
        <taxon>unclassified sequences</taxon>
        <taxon>metagenomes</taxon>
        <taxon>ecological metagenomes</taxon>
    </lineage>
</organism>